<evidence type="ECO:0000313" key="2">
    <source>
        <dbReference type="Proteomes" id="UP000267164"/>
    </source>
</evidence>
<proteinExistence type="predicted"/>
<dbReference type="KEGG" id="nyu:D7D52_20365"/>
<evidence type="ECO:0000313" key="1">
    <source>
        <dbReference type="EMBL" id="AYF75804.1"/>
    </source>
</evidence>
<dbReference type="Proteomes" id="UP000267164">
    <property type="component" value="Chromosome"/>
</dbReference>
<sequence length="146" mass="15743">MSRAKVTVHSRAKLVTPYLMRITGNYRCRPGVPGRLLVAFVPLAAGPGGRDGGGRSIVGGEVGQIDADGSTHTFVIDLGLAVDAEADPQEFRHGEAARVVAKLYFDEFAAQLDWECFVTDSAAARGPRWPRRQLLLAAVREIVVVD</sequence>
<dbReference type="EMBL" id="CP032568">
    <property type="protein sequence ID" value="AYF75804.1"/>
    <property type="molecule type" value="Genomic_DNA"/>
</dbReference>
<gene>
    <name evidence="1" type="ORF">D7D52_20365</name>
</gene>
<accession>A0A386ZFA4</accession>
<organism evidence="1 2">
    <name type="scientific">Nocardia yunnanensis</name>
    <dbReference type="NCBI Taxonomy" id="2382165"/>
    <lineage>
        <taxon>Bacteria</taxon>
        <taxon>Bacillati</taxon>
        <taxon>Actinomycetota</taxon>
        <taxon>Actinomycetes</taxon>
        <taxon>Mycobacteriales</taxon>
        <taxon>Nocardiaceae</taxon>
        <taxon>Nocardia</taxon>
    </lineage>
</organism>
<reference evidence="1 2" key="1">
    <citation type="submission" date="2018-09" db="EMBL/GenBank/DDBJ databases">
        <title>Nocardia yunnanensis sp. nov., an actinomycete isolated from a soil sample.</title>
        <authorList>
            <person name="Zhang J."/>
        </authorList>
    </citation>
    <scope>NUCLEOTIDE SEQUENCE [LARGE SCALE GENOMIC DNA]</scope>
    <source>
        <strain evidence="1 2">CFHS0054</strain>
    </source>
</reference>
<protein>
    <submittedName>
        <fullName evidence="1">Uncharacterized protein</fullName>
    </submittedName>
</protein>
<dbReference type="AlphaFoldDB" id="A0A386ZFA4"/>
<dbReference type="OrthoDB" id="4539241at2"/>
<keyword evidence="2" id="KW-1185">Reference proteome</keyword>
<name>A0A386ZFA4_9NOCA</name>